<dbReference type="STRING" id="644282.Deba_2328"/>
<keyword evidence="3" id="KW-1185">Reference proteome</keyword>
<dbReference type="Gene3D" id="3.40.1690.10">
    <property type="entry name" value="secretion proteins EscU"/>
    <property type="match status" value="1"/>
</dbReference>
<dbReference type="HOGENOM" id="CLU_041013_4_2_7"/>
<evidence type="ECO:0000256" key="1">
    <source>
        <dbReference type="ARBA" id="ARBA00010690"/>
    </source>
</evidence>
<reference evidence="2 3" key="1">
    <citation type="journal article" date="2010" name="Stand. Genomic Sci.">
        <title>Complete genome sequence of Desulfarculus baarsii type strain (2st14).</title>
        <authorList>
            <person name="Sun H."/>
            <person name="Spring S."/>
            <person name="Lapidus A."/>
            <person name="Davenport K."/>
            <person name="Del Rio T.G."/>
            <person name="Tice H."/>
            <person name="Nolan M."/>
            <person name="Copeland A."/>
            <person name="Cheng J.F."/>
            <person name="Lucas S."/>
            <person name="Tapia R."/>
            <person name="Goodwin L."/>
            <person name="Pitluck S."/>
            <person name="Ivanova N."/>
            <person name="Pagani I."/>
            <person name="Mavromatis K."/>
            <person name="Ovchinnikova G."/>
            <person name="Pati A."/>
            <person name="Chen A."/>
            <person name="Palaniappan K."/>
            <person name="Hauser L."/>
            <person name="Chang Y.J."/>
            <person name="Jeffries C.D."/>
            <person name="Detter J.C."/>
            <person name="Han C."/>
            <person name="Rohde M."/>
            <person name="Brambilla E."/>
            <person name="Goker M."/>
            <person name="Woyke T."/>
            <person name="Bristow J."/>
            <person name="Eisen J.A."/>
            <person name="Markowitz V."/>
            <person name="Hugenholtz P."/>
            <person name="Kyrpides N.C."/>
            <person name="Klenk H.P."/>
            <person name="Land M."/>
        </authorList>
    </citation>
    <scope>NUCLEOTIDE SEQUENCE [LARGE SCALE GENOMIC DNA]</scope>
    <source>
        <strain evidence="3">ATCC 33931 / DSM 2075 / LMG 7858 / VKM B-1802 / 2st14</strain>
    </source>
</reference>
<evidence type="ECO:0000313" key="2">
    <source>
        <dbReference type="EMBL" id="ADK85690.1"/>
    </source>
</evidence>
<dbReference type="InterPro" id="IPR029025">
    <property type="entry name" value="T3SS_substrate_exporter_C"/>
</dbReference>
<organism evidence="2 3">
    <name type="scientific">Desulfarculus baarsii (strain ATCC 33931 / DSM 2075 / LMG 7858 / VKM B-1802 / 2st14)</name>
    <dbReference type="NCBI Taxonomy" id="644282"/>
    <lineage>
        <taxon>Bacteria</taxon>
        <taxon>Pseudomonadati</taxon>
        <taxon>Thermodesulfobacteriota</taxon>
        <taxon>Desulfarculia</taxon>
        <taxon>Desulfarculales</taxon>
        <taxon>Desulfarculaceae</taxon>
        <taxon>Desulfarculus</taxon>
    </lineage>
</organism>
<comment type="similarity">
    <text evidence="1">Belongs to the type III secretion exporter family.</text>
</comment>
<dbReference type="KEGG" id="dbr:Deba_2328"/>
<dbReference type="EMBL" id="CP002085">
    <property type="protein sequence ID" value="ADK85690.1"/>
    <property type="molecule type" value="Genomic_DNA"/>
</dbReference>
<dbReference type="RefSeq" id="WP_013259129.1">
    <property type="nucleotide sequence ID" value="NC_014365.1"/>
</dbReference>
<dbReference type="InterPro" id="IPR006135">
    <property type="entry name" value="T3SS_substrate_exporter"/>
</dbReference>
<gene>
    <name evidence="2" type="ordered locus">Deba_2328</name>
</gene>
<protein>
    <submittedName>
        <fullName evidence="2">Cytoplasmic domain of flagellar protein FhlB</fullName>
    </submittedName>
</protein>
<keyword evidence="2" id="KW-0966">Cell projection</keyword>
<dbReference type="PANTHER" id="PTHR30531">
    <property type="entry name" value="FLAGELLAR BIOSYNTHETIC PROTEIN FLHB"/>
    <property type="match status" value="1"/>
</dbReference>
<dbReference type="AlphaFoldDB" id="E1QJE7"/>
<keyword evidence="2" id="KW-0969">Cilium</keyword>
<dbReference type="Pfam" id="PF01312">
    <property type="entry name" value="Bac_export_2"/>
    <property type="match status" value="1"/>
</dbReference>
<keyword evidence="2" id="KW-0282">Flagellum</keyword>
<dbReference type="GO" id="GO:0009306">
    <property type="term" value="P:protein secretion"/>
    <property type="evidence" value="ECO:0007669"/>
    <property type="project" value="InterPro"/>
</dbReference>
<dbReference type="SUPFAM" id="SSF160544">
    <property type="entry name" value="EscU C-terminal domain-like"/>
    <property type="match status" value="1"/>
</dbReference>
<accession>E1QJE7</accession>
<name>E1QJE7_DESB2</name>
<dbReference type="eggNOG" id="COG2257">
    <property type="taxonomic scope" value="Bacteria"/>
</dbReference>
<dbReference type="OrthoDB" id="9807950at2"/>
<proteinExistence type="inferred from homology"/>
<sequence length="106" mass="11547">MSDDGKKSAPAAIKKAVALRYGPEGHETTGAVAAKGRLRLAERIIELARQHGVPIKQDPDLVEILARLDIDEEIPPELYVVAAEILAFVHRANEAWRLGAGNEETK</sequence>
<dbReference type="Proteomes" id="UP000009047">
    <property type="component" value="Chromosome"/>
</dbReference>
<evidence type="ECO:0000313" key="3">
    <source>
        <dbReference type="Proteomes" id="UP000009047"/>
    </source>
</evidence>
<dbReference type="PANTHER" id="PTHR30531:SF12">
    <property type="entry name" value="FLAGELLAR BIOSYNTHETIC PROTEIN FLHB"/>
    <property type="match status" value="1"/>
</dbReference>
<dbReference type="GO" id="GO:0005886">
    <property type="term" value="C:plasma membrane"/>
    <property type="evidence" value="ECO:0007669"/>
    <property type="project" value="TreeGrafter"/>
</dbReference>